<protein>
    <recommendedName>
        <fullName evidence="9 10">3-dehydroquinate synthase</fullName>
        <shortName evidence="9">DHQS</shortName>
        <ecNumber evidence="9 10">4.2.3.4</ecNumber>
    </recommendedName>
</protein>
<comment type="cofactor">
    <cofactor evidence="1 9">
        <name>NAD(+)</name>
        <dbReference type="ChEBI" id="CHEBI:57540"/>
    </cofactor>
</comment>
<dbReference type="CDD" id="cd08195">
    <property type="entry name" value="DHQS"/>
    <property type="match status" value="1"/>
</dbReference>
<comment type="catalytic activity">
    <reaction evidence="9">
        <text>7-phospho-2-dehydro-3-deoxy-D-arabino-heptonate = 3-dehydroquinate + phosphate</text>
        <dbReference type="Rhea" id="RHEA:21968"/>
        <dbReference type="ChEBI" id="CHEBI:32364"/>
        <dbReference type="ChEBI" id="CHEBI:43474"/>
        <dbReference type="ChEBI" id="CHEBI:58394"/>
        <dbReference type="EC" id="4.2.3.4"/>
    </reaction>
</comment>
<dbReference type="Pfam" id="PF24621">
    <property type="entry name" value="DHQS_C"/>
    <property type="match status" value="1"/>
</dbReference>
<evidence type="ECO:0000256" key="9">
    <source>
        <dbReference type="HAMAP-Rule" id="MF_00110"/>
    </source>
</evidence>
<feature type="domain" description="3-dehydroquinate synthase C-terminal" evidence="12">
    <location>
        <begin position="186"/>
        <end position="323"/>
    </location>
</feature>
<reference evidence="13" key="1">
    <citation type="submission" date="2020-08" db="EMBL/GenBank/DDBJ databases">
        <title>Genome public.</title>
        <authorList>
            <person name="Liu C."/>
            <person name="Sun Q."/>
        </authorList>
    </citation>
    <scope>NUCLEOTIDE SEQUENCE</scope>
    <source>
        <strain evidence="13">NSJ-24</strain>
    </source>
</reference>
<keyword evidence="6 9" id="KW-0520">NAD</keyword>
<comment type="subcellular location">
    <subcellularLocation>
        <location evidence="9">Cytoplasm</location>
    </subcellularLocation>
</comment>
<keyword evidence="5 9" id="KW-0862">Zinc</keyword>
<dbReference type="RefSeq" id="WP_187525049.1">
    <property type="nucleotide sequence ID" value="NZ_JACRTA010000001.1"/>
</dbReference>
<evidence type="ECO:0000256" key="5">
    <source>
        <dbReference type="ARBA" id="ARBA00022833"/>
    </source>
</evidence>
<dbReference type="Pfam" id="PF01761">
    <property type="entry name" value="DHQ_synthase"/>
    <property type="match status" value="1"/>
</dbReference>
<evidence type="ECO:0000313" key="14">
    <source>
        <dbReference type="Proteomes" id="UP000610862"/>
    </source>
</evidence>
<dbReference type="GO" id="GO:0046872">
    <property type="term" value="F:metal ion binding"/>
    <property type="evidence" value="ECO:0007669"/>
    <property type="project" value="UniProtKB-KW"/>
</dbReference>
<keyword evidence="14" id="KW-1185">Reference proteome</keyword>
<organism evidence="13 14">
    <name type="scientific">Lentihominibacter hominis</name>
    <dbReference type="NCBI Taxonomy" id="2763645"/>
    <lineage>
        <taxon>Bacteria</taxon>
        <taxon>Bacillati</taxon>
        <taxon>Bacillota</taxon>
        <taxon>Clostridia</taxon>
        <taxon>Peptostreptococcales</taxon>
        <taxon>Anaerovoracaceae</taxon>
        <taxon>Lentihominibacter</taxon>
    </lineage>
</organism>
<feature type="binding site" evidence="9">
    <location>
        <position position="265"/>
    </location>
    <ligand>
        <name>Zn(2+)</name>
        <dbReference type="ChEBI" id="CHEBI:29105"/>
    </ligand>
</feature>
<dbReference type="PIRSF" id="PIRSF001455">
    <property type="entry name" value="DHQ_synth"/>
    <property type="match status" value="1"/>
</dbReference>
<dbReference type="GO" id="GO:0009073">
    <property type="term" value="P:aromatic amino acid family biosynthetic process"/>
    <property type="evidence" value="ECO:0007669"/>
    <property type="project" value="UniProtKB-KW"/>
</dbReference>
<dbReference type="InterPro" id="IPR050071">
    <property type="entry name" value="Dehydroquinate_synthase"/>
</dbReference>
<gene>
    <name evidence="9 13" type="primary">aroB</name>
    <name evidence="13" type="ORF">H8692_04225</name>
</gene>
<dbReference type="SUPFAM" id="SSF56796">
    <property type="entry name" value="Dehydroquinate synthase-like"/>
    <property type="match status" value="1"/>
</dbReference>
<dbReference type="Gene3D" id="1.20.1090.10">
    <property type="entry name" value="Dehydroquinate synthase-like - alpha domain"/>
    <property type="match status" value="1"/>
</dbReference>
<dbReference type="FunFam" id="3.40.50.1970:FF:000007">
    <property type="entry name" value="Pentafunctional AROM polypeptide"/>
    <property type="match status" value="1"/>
</dbReference>
<keyword evidence="3 9" id="KW-0479">Metal-binding</keyword>
<dbReference type="GO" id="GO:0009423">
    <property type="term" value="P:chorismate biosynthetic process"/>
    <property type="evidence" value="ECO:0007669"/>
    <property type="project" value="UniProtKB-UniRule"/>
</dbReference>
<dbReference type="InterPro" id="IPR016037">
    <property type="entry name" value="DHQ_synth_AroB"/>
</dbReference>
<feature type="binding site" evidence="9">
    <location>
        <position position="249"/>
    </location>
    <ligand>
        <name>Zn(2+)</name>
        <dbReference type="ChEBI" id="CHEBI:29105"/>
    </ligand>
</feature>
<dbReference type="InterPro" id="IPR056179">
    <property type="entry name" value="DHQS_C"/>
</dbReference>
<dbReference type="GO" id="GO:0000166">
    <property type="term" value="F:nucleotide binding"/>
    <property type="evidence" value="ECO:0007669"/>
    <property type="project" value="UniProtKB-KW"/>
</dbReference>
<evidence type="ECO:0000256" key="3">
    <source>
        <dbReference type="ARBA" id="ARBA00022723"/>
    </source>
</evidence>
<keyword evidence="7 9" id="KW-0456">Lyase</keyword>
<evidence type="ECO:0000256" key="10">
    <source>
        <dbReference type="NCBIfam" id="TIGR01357"/>
    </source>
</evidence>
<comment type="caution">
    <text evidence="9">Lacks conserved residue(s) required for the propagation of feature annotation.</text>
</comment>
<keyword evidence="9" id="KW-0028">Amino-acid biosynthesis</keyword>
<dbReference type="AlphaFoldDB" id="A0A926E6B3"/>
<evidence type="ECO:0000256" key="2">
    <source>
        <dbReference type="ARBA" id="ARBA00001947"/>
    </source>
</evidence>
<keyword evidence="9" id="KW-0057">Aromatic amino acid biosynthesis</keyword>
<proteinExistence type="inferred from homology"/>
<feature type="binding site" evidence="9">
    <location>
        <begin position="134"/>
        <end position="135"/>
    </location>
    <ligand>
        <name>NAD(+)</name>
        <dbReference type="ChEBI" id="CHEBI:57540"/>
    </ligand>
</feature>
<comment type="similarity">
    <text evidence="9">Belongs to the sugar phosphate cyclases superfamily. Dehydroquinate synthase family.</text>
</comment>
<dbReference type="EMBL" id="JACRTA010000001">
    <property type="protein sequence ID" value="MBC8567973.1"/>
    <property type="molecule type" value="Genomic_DNA"/>
</dbReference>
<evidence type="ECO:0000259" key="11">
    <source>
        <dbReference type="Pfam" id="PF01761"/>
    </source>
</evidence>
<feature type="binding site" evidence="9">
    <location>
        <position position="189"/>
    </location>
    <ligand>
        <name>Zn(2+)</name>
        <dbReference type="ChEBI" id="CHEBI:29105"/>
    </ligand>
</feature>
<evidence type="ECO:0000256" key="7">
    <source>
        <dbReference type="ARBA" id="ARBA00023239"/>
    </source>
</evidence>
<feature type="binding site" evidence="9">
    <location>
        <position position="147"/>
    </location>
    <ligand>
        <name>NAD(+)</name>
        <dbReference type="ChEBI" id="CHEBI:57540"/>
    </ligand>
</feature>
<evidence type="ECO:0000256" key="4">
    <source>
        <dbReference type="ARBA" id="ARBA00022741"/>
    </source>
</evidence>
<keyword evidence="8 9" id="KW-0170">Cobalt</keyword>
<keyword evidence="9" id="KW-0963">Cytoplasm</keyword>
<dbReference type="GO" id="GO:0003856">
    <property type="term" value="F:3-dehydroquinate synthase activity"/>
    <property type="evidence" value="ECO:0007669"/>
    <property type="project" value="UniProtKB-UniRule"/>
</dbReference>
<dbReference type="PANTHER" id="PTHR43622">
    <property type="entry name" value="3-DEHYDROQUINATE SYNTHASE"/>
    <property type="match status" value="1"/>
</dbReference>
<comment type="pathway">
    <text evidence="9">Metabolic intermediate biosynthesis; chorismate biosynthesis; chorismate from D-erythrose 4-phosphate and phosphoenolpyruvate: step 2/7.</text>
</comment>
<dbReference type="InterPro" id="IPR030960">
    <property type="entry name" value="DHQS/DOIS_N"/>
</dbReference>
<dbReference type="EC" id="4.2.3.4" evidence="9 10"/>
<comment type="cofactor">
    <cofactor evidence="2">
        <name>Zn(2+)</name>
        <dbReference type="ChEBI" id="CHEBI:29105"/>
    </cofactor>
</comment>
<accession>A0A926E6B3</accession>
<comment type="cofactor">
    <cofactor evidence="9">
        <name>Co(2+)</name>
        <dbReference type="ChEBI" id="CHEBI:48828"/>
    </cofactor>
    <cofactor evidence="9">
        <name>Zn(2+)</name>
        <dbReference type="ChEBI" id="CHEBI:29105"/>
    </cofactor>
    <text evidence="9">Binds 1 divalent metal cation per subunit. Can use either Co(2+) or Zn(2+).</text>
</comment>
<evidence type="ECO:0000259" key="12">
    <source>
        <dbReference type="Pfam" id="PF24621"/>
    </source>
</evidence>
<keyword evidence="4 9" id="KW-0547">Nucleotide-binding</keyword>
<dbReference type="GO" id="GO:0005737">
    <property type="term" value="C:cytoplasm"/>
    <property type="evidence" value="ECO:0007669"/>
    <property type="project" value="UniProtKB-SubCell"/>
</dbReference>
<sequence length="364" mass="39562">MIKITVSASKKYDVIMEQNALNKAAELLSQAEIKSDRKLCIITDKTVNSFYGKESGILWQNLSQAGFRLYKYVFEGGESNKTMSTVTAILDYLADNKFSRSDALIALGGGIVGDVTGFSAASFLRGIDYIQIPTTLLATVDSSVGGKTGVNLKAGKNLAGAFWQPSLVIFDPQVLQSLPQHMILDGIAETIKAGFINDKTIIDEAENNISIGDNRFLTQLAAKAVEVKRKVVEEDERDNGSRQLLNFGHTLAHAIEKCSNYRISHGHAVAKGMAIVSAAADEMAWTSVPCAGKILEILKKFNFPLDCPYSPSQLTEAALQDKKIRGNKITLVIPESIGKCRLKTIATDDLEEFITCGMDALKGM</sequence>
<dbReference type="HAMAP" id="MF_00110">
    <property type="entry name" value="DHQ_synthase"/>
    <property type="match status" value="1"/>
</dbReference>
<feature type="domain" description="3-dehydroquinate synthase N-terminal" evidence="11">
    <location>
        <begin position="72"/>
        <end position="183"/>
    </location>
</feature>
<evidence type="ECO:0000256" key="1">
    <source>
        <dbReference type="ARBA" id="ARBA00001911"/>
    </source>
</evidence>
<comment type="function">
    <text evidence="9">Catalyzes the conversion of 3-deoxy-D-arabino-heptulosonate 7-phosphate (DAHP) to dehydroquinate (DHQ).</text>
</comment>
<comment type="caution">
    <text evidence="13">The sequence shown here is derived from an EMBL/GenBank/DDBJ whole genome shotgun (WGS) entry which is preliminary data.</text>
</comment>
<feature type="binding site" evidence="9">
    <location>
        <position position="156"/>
    </location>
    <ligand>
        <name>NAD(+)</name>
        <dbReference type="ChEBI" id="CHEBI:57540"/>
    </ligand>
</feature>
<evidence type="ECO:0000256" key="8">
    <source>
        <dbReference type="ARBA" id="ARBA00023285"/>
    </source>
</evidence>
<dbReference type="GO" id="GO:0008652">
    <property type="term" value="P:amino acid biosynthetic process"/>
    <property type="evidence" value="ECO:0007669"/>
    <property type="project" value="UniProtKB-KW"/>
</dbReference>
<dbReference type="PANTHER" id="PTHR43622:SF1">
    <property type="entry name" value="3-DEHYDROQUINATE SYNTHASE"/>
    <property type="match status" value="1"/>
</dbReference>
<dbReference type="Gene3D" id="3.40.50.1970">
    <property type="match status" value="1"/>
</dbReference>
<dbReference type="NCBIfam" id="TIGR01357">
    <property type="entry name" value="aroB"/>
    <property type="match status" value="1"/>
</dbReference>
<evidence type="ECO:0000256" key="6">
    <source>
        <dbReference type="ARBA" id="ARBA00023027"/>
    </source>
</evidence>
<dbReference type="Proteomes" id="UP000610862">
    <property type="component" value="Unassembled WGS sequence"/>
</dbReference>
<evidence type="ECO:0000313" key="13">
    <source>
        <dbReference type="EMBL" id="MBC8567973.1"/>
    </source>
</evidence>
<dbReference type="InterPro" id="IPR030963">
    <property type="entry name" value="DHQ_synth_fam"/>
</dbReference>
<name>A0A926E6B3_9FIRM</name>